<protein>
    <submittedName>
        <fullName evidence="1">Uncharacterized protein</fullName>
    </submittedName>
</protein>
<reference evidence="1 2" key="1">
    <citation type="submission" date="2014-07" db="EMBL/GenBank/DDBJ databases">
        <authorList>
            <person name="McCorrison J."/>
            <person name="Sanka R."/>
            <person name="Torralba M."/>
            <person name="Gillis M."/>
            <person name="Haft D.H."/>
            <person name="Methe B."/>
            <person name="Sutton G."/>
            <person name="Nelson K.E."/>
        </authorList>
    </citation>
    <scope>NUCLEOTIDE SEQUENCE [LARGE SCALE GENOMIC DNA]</scope>
    <source>
        <strain evidence="1 2">DNF00882</strain>
    </source>
</reference>
<sequence length="237" mass="27560">MTTKIYISESDKNKAAVTLATYSFVITSEILCNYGNDVWDKFRTQYTHLHKQKAKKTINQIKEALDEYDYKVKQIIMFDKNDNSAYQYFADILDFYEDLLASDIQKLEFTIDKHFLKANIKDHIPLSKAETLRTLSELLKYTIKYRVKELKTLNLKLEDGHTYDPQRAANAFESKAVGKLSNDFVELIYKTTHHKGTINLQSDPDCHLAVKVLERKLCDADILTQAIEYAEEQEALR</sequence>
<accession>A0A096APU8</accession>
<name>A0A096APU8_9BACT</name>
<evidence type="ECO:0000313" key="1">
    <source>
        <dbReference type="EMBL" id="KGF48760.1"/>
    </source>
</evidence>
<gene>
    <name evidence="1" type="ORF">HMPREF0654_07830</name>
</gene>
<organism evidence="1 2">
    <name type="scientific">Prevotella disiens DNF00882</name>
    <dbReference type="NCBI Taxonomy" id="1401075"/>
    <lineage>
        <taxon>Bacteria</taxon>
        <taxon>Pseudomonadati</taxon>
        <taxon>Bacteroidota</taxon>
        <taxon>Bacteroidia</taxon>
        <taxon>Bacteroidales</taxon>
        <taxon>Prevotellaceae</taxon>
        <taxon>Prevotella</taxon>
    </lineage>
</organism>
<dbReference type="EMBL" id="JRNR01000075">
    <property type="protein sequence ID" value="KGF48760.1"/>
    <property type="molecule type" value="Genomic_DNA"/>
</dbReference>
<dbReference type="AlphaFoldDB" id="A0A096APU8"/>
<dbReference type="RefSeq" id="WP_036883675.1">
    <property type="nucleotide sequence ID" value="NZ_JRNR01000075.1"/>
</dbReference>
<evidence type="ECO:0000313" key="2">
    <source>
        <dbReference type="Proteomes" id="UP000029538"/>
    </source>
</evidence>
<comment type="caution">
    <text evidence="1">The sequence shown here is derived from an EMBL/GenBank/DDBJ whole genome shotgun (WGS) entry which is preliminary data.</text>
</comment>
<proteinExistence type="predicted"/>
<dbReference type="Proteomes" id="UP000029538">
    <property type="component" value="Unassembled WGS sequence"/>
</dbReference>